<reference evidence="1" key="1">
    <citation type="submission" date="2023-04" db="EMBL/GenBank/DDBJ databases">
        <title>Ambrosiozyma monospora NBRC 10751.</title>
        <authorList>
            <person name="Ichikawa N."/>
            <person name="Sato H."/>
            <person name="Tonouchi N."/>
        </authorList>
    </citation>
    <scope>NUCLEOTIDE SEQUENCE</scope>
    <source>
        <strain evidence="1">NBRC 10751</strain>
    </source>
</reference>
<dbReference type="EMBL" id="BSXS01000487">
    <property type="protein sequence ID" value="GME72701.1"/>
    <property type="molecule type" value="Genomic_DNA"/>
</dbReference>
<protein>
    <submittedName>
        <fullName evidence="1">Unnamed protein product</fullName>
    </submittedName>
</protein>
<name>A0ACB5STP6_AMBMO</name>
<proteinExistence type="predicted"/>
<sequence length="169" mass="19364">MLDIECFSYINTALEDEFAPIVIMATNRGISKTRGTNYKSPHGLPLDLLDRTIIIKTEPYNENDISKILKIRSQEEETDFNDDALSLLTKIGMETSLRYASNLIAVSYQISKKRRSEKVEVNDVMRSYELFYDSARSVQFLEDNGNQYIDDDGNVKIGQKNEDQMDTSN</sequence>
<comment type="caution">
    <text evidence="1">The sequence shown here is derived from an EMBL/GenBank/DDBJ whole genome shotgun (WGS) entry which is preliminary data.</text>
</comment>
<dbReference type="Proteomes" id="UP001165064">
    <property type="component" value="Unassembled WGS sequence"/>
</dbReference>
<accession>A0ACB5STP6</accession>
<keyword evidence="2" id="KW-1185">Reference proteome</keyword>
<gene>
    <name evidence="1" type="ORF">Amon02_000109500</name>
</gene>
<evidence type="ECO:0000313" key="1">
    <source>
        <dbReference type="EMBL" id="GME72701.1"/>
    </source>
</evidence>
<organism evidence="1 2">
    <name type="scientific">Ambrosiozyma monospora</name>
    <name type="common">Yeast</name>
    <name type="synonym">Endomycopsis monosporus</name>
    <dbReference type="NCBI Taxonomy" id="43982"/>
    <lineage>
        <taxon>Eukaryota</taxon>
        <taxon>Fungi</taxon>
        <taxon>Dikarya</taxon>
        <taxon>Ascomycota</taxon>
        <taxon>Saccharomycotina</taxon>
        <taxon>Pichiomycetes</taxon>
        <taxon>Pichiales</taxon>
        <taxon>Pichiaceae</taxon>
        <taxon>Ambrosiozyma</taxon>
    </lineage>
</organism>
<evidence type="ECO:0000313" key="2">
    <source>
        <dbReference type="Proteomes" id="UP001165064"/>
    </source>
</evidence>